<dbReference type="InterPro" id="IPR000412">
    <property type="entry name" value="ABC_2_transport"/>
</dbReference>
<keyword evidence="6" id="KW-0813">Transport</keyword>
<dbReference type="GO" id="GO:0043190">
    <property type="term" value="C:ATP-binding cassette (ABC) transporter complex"/>
    <property type="evidence" value="ECO:0007669"/>
    <property type="project" value="InterPro"/>
</dbReference>
<evidence type="ECO:0000256" key="6">
    <source>
        <dbReference type="RuleBase" id="RU361157"/>
    </source>
</evidence>
<name>A0A164IYC2_9NOCA</name>
<keyword evidence="9" id="KW-1185">Reference proteome</keyword>
<feature type="transmembrane region" description="Helical" evidence="6">
    <location>
        <begin position="195"/>
        <end position="217"/>
    </location>
</feature>
<dbReference type="AlphaFoldDB" id="A0A164IYC2"/>
<reference evidence="8 9" key="1">
    <citation type="submission" date="2016-04" db="EMBL/GenBank/DDBJ databases">
        <authorList>
            <person name="Evans L.H."/>
            <person name="Alamgir A."/>
            <person name="Owens N."/>
            <person name="Weber N.D."/>
            <person name="Virtaneva K."/>
            <person name="Barbian K."/>
            <person name="Babar A."/>
            <person name="Rosenke K."/>
        </authorList>
    </citation>
    <scope>NUCLEOTIDE SEQUENCE [LARGE SCALE GENOMIC DNA]</scope>
    <source>
        <strain evidence="8 9">IFM 0406</strain>
    </source>
</reference>
<dbReference type="RefSeq" id="WP_067577903.1">
    <property type="nucleotide sequence ID" value="NZ_JABMCZ010000003.1"/>
</dbReference>
<gene>
    <name evidence="8" type="ORF">AWN90_04405</name>
</gene>
<dbReference type="Proteomes" id="UP000076512">
    <property type="component" value="Unassembled WGS sequence"/>
</dbReference>
<dbReference type="OrthoDB" id="9255971at2"/>
<dbReference type="STRING" id="455432.AWN90_04405"/>
<feature type="transmembrane region" description="Helical" evidence="6">
    <location>
        <begin position="76"/>
        <end position="100"/>
    </location>
</feature>
<evidence type="ECO:0000259" key="7">
    <source>
        <dbReference type="PROSITE" id="PS51012"/>
    </source>
</evidence>
<evidence type="ECO:0000313" key="9">
    <source>
        <dbReference type="Proteomes" id="UP000076512"/>
    </source>
</evidence>
<dbReference type="PIRSF" id="PIRSF006648">
    <property type="entry name" value="DrrB"/>
    <property type="match status" value="1"/>
</dbReference>
<feature type="transmembrane region" description="Helical" evidence="6">
    <location>
        <begin position="47"/>
        <end position="70"/>
    </location>
</feature>
<feature type="transmembrane region" description="Helical" evidence="6">
    <location>
        <begin position="156"/>
        <end position="183"/>
    </location>
</feature>
<keyword evidence="3 6" id="KW-1133">Transmembrane helix</keyword>
<dbReference type="InterPro" id="IPR051784">
    <property type="entry name" value="Nod_factor_ABC_transporter"/>
</dbReference>
<dbReference type="PANTHER" id="PTHR43229">
    <property type="entry name" value="NODULATION PROTEIN J"/>
    <property type="match status" value="1"/>
</dbReference>
<evidence type="ECO:0000256" key="5">
    <source>
        <dbReference type="ARBA" id="ARBA00023251"/>
    </source>
</evidence>
<keyword evidence="6" id="KW-1003">Cell membrane</keyword>
<evidence type="ECO:0000256" key="1">
    <source>
        <dbReference type="ARBA" id="ARBA00004141"/>
    </source>
</evidence>
<proteinExistence type="inferred from homology"/>
<dbReference type="InterPro" id="IPR047817">
    <property type="entry name" value="ABC2_TM_bact-type"/>
</dbReference>
<dbReference type="PROSITE" id="PS51012">
    <property type="entry name" value="ABC_TM2"/>
    <property type="match status" value="1"/>
</dbReference>
<dbReference type="Pfam" id="PF01061">
    <property type="entry name" value="ABC2_membrane"/>
    <property type="match status" value="1"/>
</dbReference>
<evidence type="ECO:0000256" key="4">
    <source>
        <dbReference type="ARBA" id="ARBA00023136"/>
    </source>
</evidence>
<feature type="domain" description="ABC transmembrane type-2" evidence="7">
    <location>
        <begin position="45"/>
        <end position="271"/>
    </location>
</feature>
<organism evidence="8 9">
    <name type="scientific">Nocardia terpenica</name>
    <dbReference type="NCBI Taxonomy" id="455432"/>
    <lineage>
        <taxon>Bacteria</taxon>
        <taxon>Bacillati</taxon>
        <taxon>Actinomycetota</taxon>
        <taxon>Actinomycetes</taxon>
        <taxon>Mycobacteriales</taxon>
        <taxon>Nocardiaceae</taxon>
        <taxon>Nocardia</taxon>
    </lineage>
</organism>
<dbReference type="GO" id="GO:0140359">
    <property type="term" value="F:ABC-type transporter activity"/>
    <property type="evidence" value="ECO:0007669"/>
    <property type="project" value="InterPro"/>
</dbReference>
<evidence type="ECO:0000313" key="8">
    <source>
        <dbReference type="EMBL" id="KZM69856.1"/>
    </source>
</evidence>
<protein>
    <recommendedName>
        <fullName evidence="6">Transport permease protein</fullName>
    </recommendedName>
</protein>
<keyword evidence="5" id="KW-0046">Antibiotic resistance</keyword>
<accession>A0A164IYC2</accession>
<evidence type="ECO:0000256" key="2">
    <source>
        <dbReference type="ARBA" id="ARBA00022692"/>
    </source>
</evidence>
<keyword evidence="4 6" id="KW-0472">Membrane</keyword>
<comment type="similarity">
    <text evidence="6">Belongs to the ABC-2 integral membrane protein family.</text>
</comment>
<comment type="caution">
    <text evidence="8">The sequence shown here is derived from an EMBL/GenBank/DDBJ whole genome shotgun (WGS) entry which is preliminary data.</text>
</comment>
<dbReference type="InterPro" id="IPR013525">
    <property type="entry name" value="ABC2_TM"/>
</dbReference>
<feature type="transmembrane region" description="Helical" evidence="6">
    <location>
        <begin position="120"/>
        <end position="150"/>
    </location>
</feature>
<keyword evidence="2 6" id="KW-0812">Transmembrane</keyword>
<dbReference type="PANTHER" id="PTHR43229:SF2">
    <property type="entry name" value="NODULATION PROTEIN J"/>
    <property type="match status" value="1"/>
</dbReference>
<feature type="transmembrane region" description="Helical" evidence="6">
    <location>
        <begin position="246"/>
        <end position="265"/>
    </location>
</feature>
<dbReference type="EMBL" id="LWGR01000016">
    <property type="protein sequence ID" value="KZM69856.1"/>
    <property type="molecule type" value="Genomic_DNA"/>
</dbReference>
<comment type="subcellular location">
    <subcellularLocation>
        <location evidence="6">Cell membrane</location>
        <topology evidence="6">Multi-pass membrane protein</topology>
    </subcellularLocation>
    <subcellularLocation>
        <location evidence="1">Membrane</location>
        <topology evidence="1">Multi-pass membrane protein</topology>
    </subcellularLocation>
</comment>
<dbReference type="GO" id="GO:0046677">
    <property type="term" value="P:response to antibiotic"/>
    <property type="evidence" value="ECO:0007669"/>
    <property type="project" value="UniProtKB-KW"/>
</dbReference>
<sequence length="271" mass="28585">MTAIAARVPRVDHQPRITHIGPCRAARQSLVVALRGLMTFRRSPQMLFDAALMPIIGPILFGNIFGAAIAGGLHGYLPTLIPGVLVQMVLGAAVTTGVQLCEDVRSGVHDRFTAMPVARVAPVAGLLTASVTRYVLSATILVIVGFAMGYRPKYPVGFIAGAVLVVFVTAALSWIFAFVGILVSKPATVQGISALVLMFVTFASNALVPTAVMAPWLRRVSDINPVSHLISAVRVLAGEGRFGADAGWTVLAALAVVLVFAPMTLRALRPR</sequence>
<evidence type="ECO:0000256" key="3">
    <source>
        <dbReference type="ARBA" id="ARBA00022989"/>
    </source>
</evidence>